<protein>
    <submittedName>
        <fullName evidence="1">Uncharacterized protein</fullName>
    </submittedName>
</protein>
<evidence type="ECO:0000313" key="2">
    <source>
        <dbReference type="Proteomes" id="UP001162992"/>
    </source>
</evidence>
<sequence>MVCVVTMPSLAKEAGRNHSNTVPFNDQKGVIVLDDADEEMIVLENENKQDEEVVGVSDSKVEVNVASTRAKRKCVVETAARIQAQLKQAEKRAFNKKSSQEKKLEIAPCNDVICDTSSDLDRKLTIAKGDSEDSGLNHGSKLSASPKTEIREGSALSSDVTKVKNTIRIFNACYLEAVKEEEDRCRKGEADDNGKRASRRPDLQAISKMIKMKAILFPKQVGELPGIHVGDHFFSRAEMVAIGLHKHWLNGIDSIEVGKNKKVAVSIVMSGGYEDDVDNSEDVIYTGQGGNDLTGNRRQIKDQEMSRGNLALKNSIDEGNPVRVIRGHASSHSYSGRVYTYDGVYKVGSYWAEKGISGHTVYKYKLNRVEGQPVLTTDQVHFSRGKIPESLSQVRGLVSKDISNGLECKPVLASNVIDDPPVPPIAFLYMNHVELHTSIKLPSAAQGCSCDGQCVDPRKCICAKLNGNEFPYVAKDGGRLIKAKDVVFECGPNCGCGPGCVNRTTQHGLRYRLEVFRTPNKGWGVRSWDYIPAGAPICEYTGVVWNSEDLDNAVDNDFVFELDCMQTMQGVDGRQRRWGDVSKLVEEQLVHDAIGTKIDATQPQFSIDAGNCGSVARFVNHSCDPNLFVQCVLSSHHDVTLPRIVLFAADNIPPLQELVYDYGYALDSVVGADGKIKQMPCYCGAIDCRKRLY</sequence>
<gene>
    <name evidence="1" type="ORF">O6H91_01G154600</name>
</gene>
<keyword evidence="2" id="KW-1185">Reference proteome</keyword>
<dbReference type="Proteomes" id="UP001162992">
    <property type="component" value="Chromosome 1"/>
</dbReference>
<reference evidence="2" key="1">
    <citation type="journal article" date="2024" name="Proc. Natl. Acad. Sci. U.S.A.">
        <title>Extraordinary preservation of gene collinearity over three hundred million years revealed in homosporous lycophytes.</title>
        <authorList>
            <person name="Li C."/>
            <person name="Wickell D."/>
            <person name="Kuo L.Y."/>
            <person name="Chen X."/>
            <person name="Nie B."/>
            <person name="Liao X."/>
            <person name="Peng D."/>
            <person name="Ji J."/>
            <person name="Jenkins J."/>
            <person name="Williams M."/>
            <person name="Shu S."/>
            <person name="Plott C."/>
            <person name="Barry K."/>
            <person name="Rajasekar S."/>
            <person name="Grimwood J."/>
            <person name="Han X."/>
            <person name="Sun S."/>
            <person name="Hou Z."/>
            <person name="He W."/>
            <person name="Dai G."/>
            <person name="Sun C."/>
            <person name="Schmutz J."/>
            <person name="Leebens-Mack J.H."/>
            <person name="Li F.W."/>
            <person name="Wang L."/>
        </authorList>
    </citation>
    <scope>NUCLEOTIDE SEQUENCE [LARGE SCALE GENOMIC DNA]</scope>
    <source>
        <strain evidence="2">cv. PW_Plant_1</strain>
    </source>
</reference>
<dbReference type="EMBL" id="CM055092">
    <property type="protein sequence ID" value="KAJ7571199.1"/>
    <property type="molecule type" value="Genomic_DNA"/>
</dbReference>
<name>A0ACC2EXF6_DIPCM</name>
<accession>A0ACC2EXF6</accession>
<comment type="caution">
    <text evidence="1">The sequence shown here is derived from an EMBL/GenBank/DDBJ whole genome shotgun (WGS) entry which is preliminary data.</text>
</comment>
<evidence type="ECO:0000313" key="1">
    <source>
        <dbReference type="EMBL" id="KAJ7571199.1"/>
    </source>
</evidence>
<organism evidence="1 2">
    <name type="scientific">Diphasiastrum complanatum</name>
    <name type="common">Issler's clubmoss</name>
    <name type="synonym">Lycopodium complanatum</name>
    <dbReference type="NCBI Taxonomy" id="34168"/>
    <lineage>
        <taxon>Eukaryota</taxon>
        <taxon>Viridiplantae</taxon>
        <taxon>Streptophyta</taxon>
        <taxon>Embryophyta</taxon>
        <taxon>Tracheophyta</taxon>
        <taxon>Lycopodiopsida</taxon>
        <taxon>Lycopodiales</taxon>
        <taxon>Lycopodiaceae</taxon>
        <taxon>Lycopodioideae</taxon>
        <taxon>Diphasiastrum</taxon>
    </lineage>
</organism>
<proteinExistence type="predicted"/>